<feature type="transmembrane region" description="Helical" evidence="4">
    <location>
        <begin position="59"/>
        <end position="81"/>
    </location>
</feature>
<dbReference type="EMBL" id="CAJPIZ010010228">
    <property type="protein sequence ID" value="CAG2112375.1"/>
    <property type="molecule type" value="Genomic_DNA"/>
</dbReference>
<keyword evidence="3 4" id="KW-0472">Membrane</keyword>
<keyword evidence="2 4" id="KW-1133">Transmembrane helix</keyword>
<evidence type="ECO:0000256" key="1">
    <source>
        <dbReference type="ARBA" id="ARBA00022692"/>
    </source>
</evidence>
<feature type="transmembrane region" description="Helical" evidence="4">
    <location>
        <begin position="195"/>
        <end position="216"/>
    </location>
</feature>
<feature type="transmembrane region" description="Helical" evidence="4">
    <location>
        <begin position="166"/>
        <end position="188"/>
    </location>
</feature>
<feature type="transmembrane region" description="Helical" evidence="4">
    <location>
        <begin position="28"/>
        <end position="47"/>
    </location>
</feature>
<feature type="transmembrane region" description="Helical" evidence="4">
    <location>
        <begin position="255"/>
        <end position="272"/>
    </location>
</feature>
<accession>A0A7R9Q487</accession>
<evidence type="ECO:0000256" key="2">
    <source>
        <dbReference type="ARBA" id="ARBA00022989"/>
    </source>
</evidence>
<dbReference type="OrthoDB" id="6511358at2759"/>
<protein>
    <submittedName>
        <fullName evidence="5">Uncharacterized protein</fullName>
    </submittedName>
</protein>
<dbReference type="EMBL" id="OC864803">
    <property type="protein sequence ID" value="CAD7631945.1"/>
    <property type="molecule type" value="Genomic_DNA"/>
</dbReference>
<dbReference type="Proteomes" id="UP000759131">
    <property type="component" value="Unassembled WGS sequence"/>
</dbReference>
<dbReference type="PANTHER" id="PTHR23121:SF9">
    <property type="entry name" value="SODIUM-DEPENDENT GLUCOSE TRANSPORTER 1"/>
    <property type="match status" value="1"/>
</dbReference>
<dbReference type="SUPFAM" id="SSF103473">
    <property type="entry name" value="MFS general substrate transporter"/>
    <property type="match status" value="1"/>
</dbReference>
<feature type="transmembrane region" description="Helical" evidence="4">
    <location>
        <begin position="122"/>
        <end position="146"/>
    </location>
</feature>
<evidence type="ECO:0000313" key="5">
    <source>
        <dbReference type="EMBL" id="CAD7631945.1"/>
    </source>
</evidence>
<dbReference type="Gene3D" id="1.20.1250.20">
    <property type="entry name" value="MFS general substrate transporter like domains"/>
    <property type="match status" value="1"/>
</dbReference>
<organism evidence="5">
    <name type="scientific">Medioppia subpectinata</name>
    <dbReference type="NCBI Taxonomy" id="1979941"/>
    <lineage>
        <taxon>Eukaryota</taxon>
        <taxon>Metazoa</taxon>
        <taxon>Ecdysozoa</taxon>
        <taxon>Arthropoda</taxon>
        <taxon>Chelicerata</taxon>
        <taxon>Arachnida</taxon>
        <taxon>Acari</taxon>
        <taxon>Acariformes</taxon>
        <taxon>Sarcoptiformes</taxon>
        <taxon>Oribatida</taxon>
        <taxon>Brachypylina</taxon>
        <taxon>Oppioidea</taxon>
        <taxon>Oppiidae</taxon>
        <taxon>Medioppia</taxon>
    </lineage>
</organism>
<gene>
    <name evidence="5" type="ORF">OSB1V03_LOCUS12352</name>
</gene>
<evidence type="ECO:0000256" key="4">
    <source>
        <dbReference type="SAM" id="Phobius"/>
    </source>
</evidence>
<feature type="transmembrane region" description="Helical" evidence="4">
    <location>
        <begin position="222"/>
        <end position="243"/>
    </location>
</feature>
<dbReference type="InterPro" id="IPR036259">
    <property type="entry name" value="MFS_trans_sf"/>
</dbReference>
<reference evidence="5" key="1">
    <citation type="submission" date="2020-11" db="EMBL/GenBank/DDBJ databases">
        <authorList>
            <person name="Tran Van P."/>
        </authorList>
    </citation>
    <scope>NUCLEOTIDE SEQUENCE</scope>
</reference>
<proteinExistence type="predicted"/>
<keyword evidence="6" id="KW-1185">Reference proteome</keyword>
<evidence type="ECO:0000313" key="6">
    <source>
        <dbReference type="Proteomes" id="UP000759131"/>
    </source>
</evidence>
<keyword evidence="1 4" id="KW-0812">Transmembrane</keyword>
<dbReference type="AlphaFoldDB" id="A0A7R9Q487"/>
<sequence length="337" mass="36975">MVGVAAGASDTANNAWILEMWDEKVGPYLLAMHFCFGTGMVIAPQIARPFLMGDASSVVMAYVICASIIIISGIVVTFVIFSGKYRTTETQPIEDTAPNAAQVPSITEELIRESERRELKPVYGVMIAILGCLMLATYTSMEMTYFSYESVFAQLSSYKMSEADATVLNTVTLAVYTITRGVDVLLLVKVSAYIILLYHFIIIITFNLVAIFTSNLPSSWLWIYNLGIGIGCGSVTPTIYTVLSQNFTIDDKKTAILLFVGGGMGALYPYIVTTNIMAYPLIFIYISVTTIAVCIVFLFAIKFIAWKFGRIIRPQMVVTAADLTAKELATELSSLDI</sequence>
<name>A0A7R9Q487_9ACAR</name>
<feature type="transmembrane region" description="Helical" evidence="4">
    <location>
        <begin position="278"/>
        <end position="305"/>
    </location>
</feature>
<evidence type="ECO:0000256" key="3">
    <source>
        <dbReference type="ARBA" id="ARBA00023136"/>
    </source>
</evidence>
<dbReference type="PANTHER" id="PTHR23121">
    <property type="entry name" value="SODIUM-DEPENDENT GLUCOSE TRANSPORTER 1"/>
    <property type="match status" value="1"/>
</dbReference>